<protein>
    <submittedName>
        <fullName evidence="3">Nuclear transport factor 2 family protein</fullName>
    </submittedName>
</protein>
<keyword evidence="1" id="KW-1133">Transmembrane helix</keyword>
<organism evidence="3 4">
    <name type="scientific">Bradyrhizobium denitrificans</name>
    <dbReference type="NCBI Taxonomy" id="2734912"/>
    <lineage>
        <taxon>Bacteria</taxon>
        <taxon>Pseudomonadati</taxon>
        <taxon>Pseudomonadota</taxon>
        <taxon>Alphaproteobacteria</taxon>
        <taxon>Hyphomicrobiales</taxon>
        <taxon>Nitrobacteraceae</taxon>
        <taxon>Bradyrhizobium</taxon>
    </lineage>
</organism>
<dbReference type="PANTHER" id="PTHR34957:SF1">
    <property type="entry name" value="NUCLEAR TRANSPORT FACTOR 2 (NTF2) FAMILY PROTEIN"/>
    <property type="match status" value="1"/>
</dbReference>
<feature type="transmembrane region" description="Helical" evidence="1">
    <location>
        <begin position="12"/>
        <end position="31"/>
    </location>
</feature>
<dbReference type="EMBL" id="JAFCLK010000006">
    <property type="protein sequence ID" value="MBR1135638.1"/>
    <property type="molecule type" value="Genomic_DNA"/>
</dbReference>
<evidence type="ECO:0000313" key="3">
    <source>
        <dbReference type="EMBL" id="MBR1135638.1"/>
    </source>
</evidence>
<name>A0ABS5G328_9BRAD</name>
<evidence type="ECO:0000259" key="2">
    <source>
        <dbReference type="Pfam" id="PF13474"/>
    </source>
</evidence>
<keyword evidence="1" id="KW-0812">Transmembrane</keyword>
<proteinExistence type="predicted"/>
<evidence type="ECO:0000313" key="4">
    <source>
        <dbReference type="Proteomes" id="UP001314635"/>
    </source>
</evidence>
<keyword evidence="4" id="KW-1185">Reference proteome</keyword>
<evidence type="ECO:0000256" key="1">
    <source>
        <dbReference type="SAM" id="Phobius"/>
    </source>
</evidence>
<dbReference type="RefSeq" id="WP_041751354.1">
    <property type="nucleotide sequence ID" value="NZ_JABFDP010000002.1"/>
</dbReference>
<dbReference type="InterPro" id="IPR037401">
    <property type="entry name" value="SnoaL-like"/>
</dbReference>
<feature type="domain" description="SnoaL-like" evidence="2">
    <location>
        <begin position="8"/>
        <end position="115"/>
    </location>
</feature>
<keyword evidence="1" id="KW-0472">Membrane</keyword>
<gene>
    <name evidence="3" type="ORF">JQ619_07665</name>
</gene>
<accession>A0ABS5G328</accession>
<dbReference type="Gene3D" id="3.10.450.50">
    <property type="match status" value="1"/>
</dbReference>
<sequence length="134" mass="14156">MSDESDLLAANAAFYAAFAAGDFAALAALWADRDGISCIHPGWSPIIGRGAVIGTWRDIINNPGRPQIVCADPYAIVDGDHGHVLCIELVDGAALAAANHFARIGGVWRMVHHQSGAIAQLTSAHDDPDSHRLH</sequence>
<reference evidence="4" key="1">
    <citation type="journal article" date="2021" name="ISME J.">
        <title>Evolutionary origin and ecological implication of a unique nif island in free-living Bradyrhizobium lineages.</title>
        <authorList>
            <person name="Tao J."/>
        </authorList>
    </citation>
    <scope>NUCLEOTIDE SEQUENCE [LARGE SCALE GENOMIC DNA]</scope>
    <source>
        <strain evidence="4">SZCCT0094</strain>
    </source>
</reference>
<comment type="caution">
    <text evidence="3">The sequence shown here is derived from an EMBL/GenBank/DDBJ whole genome shotgun (WGS) entry which is preliminary data.</text>
</comment>
<dbReference type="InterPro" id="IPR032710">
    <property type="entry name" value="NTF2-like_dom_sf"/>
</dbReference>
<dbReference type="SUPFAM" id="SSF54427">
    <property type="entry name" value="NTF2-like"/>
    <property type="match status" value="1"/>
</dbReference>
<dbReference type="Pfam" id="PF13474">
    <property type="entry name" value="SnoaL_3"/>
    <property type="match status" value="1"/>
</dbReference>
<dbReference type="Proteomes" id="UP001314635">
    <property type="component" value="Unassembled WGS sequence"/>
</dbReference>
<dbReference type="PANTHER" id="PTHR34957">
    <property type="entry name" value="NUCLEAR TRANSPORT FACTOR 2 (NTF2) FAMILY PROTEIN"/>
    <property type="match status" value="1"/>
</dbReference>